<dbReference type="RefSeq" id="XP_060304129.1">
    <property type="nucleotide sequence ID" value="XM_060441114.1"/>
</dbReference>
<evidence type="ECO:0000256" key="1">
    <source>
        <dbReference type="SAM" id="MobiDB-lite"/>
    </source>
</evidence>
<dbReference type="Proteomes" id="UP001172101">
    <property type="component" value="Unassembled WGS sequence"/>
</dbReference>
<dbReference type="Gene3D" id="2.20.70.10">
    <property type="match status" value="1"/>
</dbReference>
<feature type="region of interest" description="Disordered" evidence="1">
    <location>
        <begin position="99"/>
        <end position="285"/>
    </location>
</feature>
<evidence type="ECO:0000313" key="4">
    <source>
        <dbReference type="Proteomes" id="UP001172101"/>
    </source>
</evidence>
<dbReference type="AlphaFoldDB" id="A0AA40BJ87"/>
<comment type="caution">
    <text evidence="3">The sequence shown here is derived from an EMBL/GenBank/DDBJ whole genome shotgun (WGS) entry which is preliminary data.</text>
</comment>
<dbReference type="PROSITE" id="PS50020">
    <property type="entry name" value="WW_DOMAIN_2"/>
    <property type="match status" value="1"/>
</dbReference>
<name>A0AA40BJ87_9PEZI</name>
<dbReference type="EMBL" id="JAUIRO010000001">
    <property type="protein sequence ID" value="KAK0735252.1"/>
    <property type="molecule type" value="Genomic_DNA"/>
</dbReference>
<evidence type="ECO:0000313" key="3">
    <source>
        <dbReference type="EMBL" id="KAK0735252.1"/>
    </source>
</evidence>
<feature type="region of interest" description="Disordered" evidence="1">
    <location>
        <begin position="1"/>
        <end position="78"/>
    </location>
</feature>
<feature type="compositionally biased region" description="Pro residues" evidence="1">
    <location>
        <begin position="53"/>
        <end position="74"/>
    </location>
</feature>
<dbReference type="InterPro" id="IPR036020">
    <property type="entry name" value="WW_dom_sf"/>
</dbReference>
<protein>
    <recommendedName>
        <fullName evidence="2">WW domain-containing protein</fullName>
    </recommendedName>
</protein>
<feature type="compositionally biased region" description="Basic and acidic residues" evidence="1">
    <location>
        <begin position="237"/>
        <end position="250"/>
    </location>
</feature>
<sequence length="285" mass="30976">MSYFNNLTDDFSRFGFAPDRKDERTRDGNYPPPQQYGGGGPNPQAYEGYSAPAPAPSQRPRPHYQPPPDKPPIPTGWVPEWDERYQHWYYVDQATGNSQWEAPGYDHSRSIGNDVHGASQNPGYSSSGAAHPIPGAGYSSISGDHGKNKTKGPGGFLKGAAGGLAIDAVGKAFKSHEQGGSGGSHGSRSHSSGSSDSDSDSDHGGHRRGAPVIAPVPAEYQTEYYQSPPPRDEDIDSSDRESLQEAREEYQEALDDAASSSSSDREEVEEAREEYEEEYEEAYDE</sequence>
<feature type="compositionally biased region" description="Gly residues" evidence="1">
    <location>
        <begin position="152"/>
        <end position="162"/>
    </location>
</feature>
<reference evidence="3" key="1">
    <citation type="submission" date="2023-06" db="EMBL/GenBank/DDBJ databases">
        <title>Genome-scale phylogeny and comparative genomics of the fungal order Sordariales.</title>
        <authorList>
            <consortium name="Lawrence Berkeley National Laboratory"/>
            <person name="Hensen N."/>
            <person name="Bonometti L."/>
            <person name="Westerberg I."/>
            <person name="Brannstrom I.O."/>
            <person name="Guillou S."/>
            <person name="Cros-Aarteil S."/>
            <person name="Calhoun S."/>
            <person name="Haridas S."/>
            <person name="Kuo A."/>
            <person name="Mondo S."/>
            <person name="Pangilinan J."/>
            <person name="Riley R."/>
            <person name="LaButti K."/>
            <person name="Andreopoulos B."/>
            <person name="Lipzen A."/>
            <person name="Chen C."/>
            <person name="Yanf M."/>
            <person name="Daum C."/>
            <person name="Ng V."/>
            <person name="Clum A."/>
            <person name="Steindorff A."/>
            <person name="Ohm R."/>
            <person name="Martin F."/>
            <person name="Silar P."/>
            <person name="Natvig D."/>
            <person name="Lalanne C."/>
            <person name="Gautier V."/>
            <person name="Ament-velasquez S.L."/>
            <person name="Kruys A."/>
            <person name="Hutchinson M.I."/>
            <person name="Powell A.J."/>
            <person name="Barry K."/>
            <person name="Miller A.N."/>
            <person name="Grigoriev I.V."/>
            <person name="Debuchy R."/>
            <person name="Gladieux P."/>
            <person name="Thoren M.H."/>
            <person name="Johannesson H."/>
        </authorList>
    </citation>
    <scope>NUCLEOTIDE SEQUENCE</scope>
    <source>
        <strain evidence="3">SMH2392-1A</strain>
    </source>
</reference>
<organism evidence="3 4">
    <name type="scientific">Lasiosphaeria miniovina</name>
    <dbReference type="NCBI Taxonomy" id="1954250"/>
    <lineage>
        <taxon>Eukaryota</taxon>
        <taxon>Fungi</taxon>
        <taxon>Dikarya</taxon>
        <taxon>Ascomycota</taxon>
        <taxon>Pezizomycotina</taxon>
        <taxon>Sordariomycetes</taxon>
        <taxon>Sordariomycetidae</taxon>
        <taxon>Sordariales</taxon>
        <taxon>Lasiosphaeriaceae</taxon>
        <taxon>Lasiosphaeria</taxon>
    </lineage>
</organism>
<feature type="compositionally biased region" description="Acidic residues" evidence="1">
    <location>
        <begin position="266"/>
        <end position="285"/>
    </location>
</feature>
<feature type="domain" description="WW" evidence="2">
    <location>
        <begin position="71"/>
        <end position="105"/>
    </location>
</feature>
<dbReference type="SUPFAM" id="SSF51045">
    <property type="entry name" value="WW domain"/>
    <property type="match status" value="1"/>
</dbReference>
<feature type="compositionally biased region" description="Basic and acidic residues" evidence="1">
    <location>
        <begin position="18"/>
        <end position="27"/>
    </location>
</feature>
<keyword evidence="4" id="KW-1185">Reference proteome</keyword>
<gene>
    <name evidence="3" type="ORF">B0T26DRAFT_691278</name>
</gene>
<dbReference type="GeneID" id="85324384"/>
<evidence type="ECO:0000259" key="2">
    <source>
        <dbReference type="PROSITE" id="PS50020"/>
    </source>
</evidence>
<dbReference type="InterPro" id="IPR001202">
    <property type="entry name" value="WW_dom"/>
</dbReference>
<accession>A0AA40BJ87</accession>
<feature type="compositionally biased region" description="Polar residues" evidence="1">
    <location>
        <begin position="118"/>
        <end position="128"/>
    </location>
</feature>
<proteinExistence type="predicted"/>
<dbReference type="Pfam" id="PF00397">
    <property type="entry name" value="WW"/>
    <property type="match status" value="1"/>
</dbReference>